<reference evidence="14" key="1">
    <citation type="submission" date="2023-04" db="EMBL/GenBank/DDBJ databases">
        <authorList>
            <person name="Vijverberg K."/>
            <person name="Xiong W."/>
            <person name="Schranz E."/>
        </authorList>
    </citation>
    <scope>NUCLEOTIDE SEQUENCE</scope>
</reference>
<evidence type="ECO:0000256" key="12">
    <source>
        <dbReference type="SAM" id="SignalP"/>
    </source>
</evidence>
<dbReference type="PANTHER" id="PTHR32382">
    <property type="entry name" value="FASCICLIN-LIKE ARABINOGALACTAN PROTEIN"/>
    <property type="match status" value="1"/>
</dbReference>
<comment type="similarity">
    <text evidence="2">Belongs to the fasciclin-like AGP family.</text>
</comment>
<organism evidence="14 15">
    <name type="scientific">Lactuca saligna</name>
    <name type="common">Willowleaf lettuce</name>
    <dbReference type="NCBI Taxonomy" id="75948"/>
    <lineage>
        <taxon>Eukaryota</taxon>
        <taxon>Viridiplantae</taxon>
        <taxon>Streptophyta</taxon>
        <taxon>Embryophyta</taxon>
        <taxon>Tracheophyta</taxon>
        <taxon>Spermatophyta</taxon>
        <taxon>Magnoliopsida</taxon>
        <taxon>eudicotyledons</taxon>
        <taxon>Gunneridae</taxon>
        <taxon>Pentapetalae</taxon>
        <taxon>asterids</taxon>
        <taxon>campanulids</taxon>
        <taxon>Asterales</taxon>
        <taxon>Asteraceae</taxon>
        <taxon>Cichorioideae</taxon>
        <taxon>Cichorieae</taxon>
        <taxon>Lactucinae</taxon>
        <taxon>Lactuca</taxon>
    </lineage>
</organism>
<keyword evidence="8" id="KW-0325">Glycoprotein</keyword>
<evidence type="ECO:0000256" key="9">
    <source>
        <dbReference type="ARBA" id="ARBA00023288"/>
    </source>
</evidence>
<evidence type="ECO:0000256" key="11">
    <source>
        <dbReference type="SAM" id="MobiDB-lite"/>
    </source>
</evidence>
<evidence type="ECO:0000256" key="7">
    <source>
        <dbReference type="ARBA" id="ARBA00023136"/>
    </source>
</evidence>
<evidence type="ECO:0000256" key="4">
    <source>
        <dbReference type="ARBA" id="ARBA00022622"/>
    </source>
</evidence>
<feature type="domain" description="FAS1" evidence="13">
    <location>
        <begin position="24"/>
        <end position="152"/>
    </location>
</feature>
<dbReference type="InterPro" id="IPR033254">
    <property type="entry name" value="Plant_FLA"/>
</dbReference>
<feature type="compositionally biased region" description="Low complexity" evidence="11">
    <location>
        <begin position="168"/>
        <end position="195"/>
    </location>
</feature>
<accession>A0AA35VAG1</accession>
<evidence type="ECO:0000256" key="1">
    <source>
        <dbReference type="ARBA" id="ARBA00004609"/>
    </source>
</evidence>
<evidence type="ECO:0000259" key="13">
    <source>
        <dbReference type="PROSITE" id="PS50213"/>
    </source>
</evidence>
<name>A0AA35VAG1_LACSI</name>
<evidence type="ECO:0000256" key="8">
    <source>
        <dbReference type="ARBA" id="ARBA00023180"/>
    </source>
</evidence>
<dbReference type="SUPFAM" id="SSF82153">
    <property type="entry name" value="FAS1 domain"/>
    <property type="match status" value="1"/>
</dbReference>
<dbReference type="PANTHER" id="PTHR32382:SF6">
    <property type="entry name" value="FASCICLIN-LIKE ARABINOGALACTAN PROTEIN 14"/>
    <property type="match status" value="1"/>
</dbReference>
<dbReference type="Gene3D" id="2.30.180.10">
    <property type="entry name" value="FAS1 domain"/>
    <property type="match status" value="1"/>
</dbReference>
<dbReference type="InterPro" id="IPR036378">
    <property type="entry name" value="FAS1_dom_sf"/>
</dbReference>
<evidence type="ECO:0000256" key="3">
    <source>
        <dbReference type="ARBA" id="ARBA00022475"/>
    </source>
</evidence>
<keyword evidence="7" id="KW-0472">Membrane</keyword>
<keyword evidence="15" id="KW-1185">Reference proteome</keyword>
<keyword evidence="5 12" id="KW-0732">Signal</keyword>
<dbReference type="Pfam" id="PF02469">
    <property type="entry name" value="Fasciclin"/>
    <property type="match status" value="1"/>
</dbReference>
<evidence type="ECO:0000256" key="6">
    <source>
        <dbReference type="ARBA" id="ARBA00022974"/>
    </source>
</evidence>
<keyword evidence="6" id="KW-0654">Proteoglycan</keyword>
<feature type="compositionally biased region" description="Acidic residues" evidence="11">
    <location>
        <begin position="249"/>
        <end position="262"/>
    </location>
</feature>
<sequence length="290" mass="30705">MLTMALSPLLSCFLLWSLVSTATAFDITKILNQYTDYTIFNEELSRTGVAEEINMRTSVTVLVISNGAMSAVTSQKEGSIADIMRIHVVLDYYDSAKIKTLKNETTLTTLYQTTGSADKEQGFITVNKENNEIKLGSAVSGSQMSARVNKVVTSVPYDVSVIEISSPIIPNGIDASDPPSQLSSPSPSPDQSYSTPLPPPSSSPSDSPADSSSDHSSSANTTAPAFAPSNERKQKPIYGQAPAVPSTFDAEDDSDDDDDADAPSDKASSSSRKAIVSGIIMLLASFVASL</sequence>
<dbReference type="GO" id="GO:0005886">
    <property type="term" value="C:plasma membrane"/>
    <property type="evidence" value="ECO:0007669"/>
    <property type="project" value="UniProtKB-SubCell"/>
</dbReference>
<feature type="region of interest" description="Disordered" evidence="11">
    <location>
        <begin position="168"/>
        <end position="273"/>
    </location>
</feature>
<dbReference type="FunFam" id="2.30.180.10:FF:000015">
    <property type="entry name" value="Fasciclin-like arabinogalactan protein 3"/>
    <property type="match status" value="1"/>
</dbReference>
<feature type="chain" id="PRO_5041255406" description="FAS1 domain-containing protein" evidence="12">
    <location>
        <begin position="25"/>
        <end position="290"/>
    </location>
</feature>
<gene>
    <name evidence="14" type="ORF">LSALG_LOCUS10262</name>
</gene>
<comment type="function">
    <text evidence="10">May be a cell surface adhesion protein.</text>
</comment>
<protein>
    <recommendedName>
        <fullName evidence="13">FAS1 domain-containing protein</fullName>
    </recommendedName>
</protein>
<keyword evidence="9" id="KW-0449">Lipoprotein</keyword>
<evidence type="ECO:0000313" key="15">
    <source>
        <dbReference type="Proteomes" id="UP001177003"/>
    </source>
</evidence>
<dbReference type="EMBL" id="OX465077">
    <property type="protein sequence ID" value="CAI9269916.1"/>
    <property type="molecule type" value="Genomic_DNA"/>
</dbReference>
<evidence type="ECO:0000256" key="5">
    <source>
        <dbReference type="ARBA" id="ARBA00022729"/>
    </source>
</evidence>
<dbReference type="GO" id="GO:0098552">
    <property type="term" value="C:side of membrane"/>
    <property type="evidence" value="ECO:0007669"/>
    <property type="project" value="UniProtKB-KW"/>
</dbReference>
<feature type="signal peptide" evidence="12">
    <location>
        <begin position="1"/>
        <end position="24"/>
    </location>
</feature>
<proteinExistence type="inferred from homology"/>
<evidence type="ECO:0000256" key="2">
    <source>
        <dbReference type="ARBA" id="ARBA00007843"/>
    </source>
</evidence>
<evidence type="ECO:0000256" key="10">
    <source>
        <dbReference type="ARBA" id="ARBA00024686"/>
    </source>
</evidence>
<comment type="subcellular location">
    <subcellularLocation>
        <location evidence="1">Cell membrane</location>
        <topology evidence="1">Lipid-anchor</topology>
        <topology evidence="1">GPI-anchor</topology>
    </subcellularLocation>
</comment>
<keyword evidence="3" id="KW-1003">Cell membrane</keyword>
<evidence type="ECO:0000313" key="14">
    <source>
        <dbReference type="EMBL" id="CAI9269916.1"/>
    </source>
</evidence>
<dbReference type="PROSITE" id="PS50213">
    <property type="entry name" value="FAS1"/>
    <property type="match status" value="1"/>
</dbReference>
<dbReference type="InterPro" id="IPR000782">
    <property type="entry name" value="FAS1_domain"/>
</dbReference>
<feature type="compositionally biased region" description="Low complexity" evidence="11">
    <location>
        <begin position="203"/>
        <end position="218"/>
    </location>
</feature>
<dbReference type="AlphaFoldDB" id="A0AA35VAG1"/>
<keyword evidence="4" id="KW-0336">GPI-anchor</keyword>
<dbReference type="Proteomes" id="UP001177003">
    <property type="component" value="Chromosome 1"/>
</dbReference>